<dbReference type="AlphaFoldDB" id="A0A7Y2WBX5"/>
<accession>A0A7Y2WBX5</accession>
<comment type="caution">
    <text evidence="1">The sequence shown here is derived from an EMBL/GenBank/DDBJ whole genome shotgun (WGS) entry which is preliminary data.</text>
</comment>
<evidence type="ECO:0000313" key="2">
    <source>
        <dbReference type="Proteomes" id="UP000569202"/>
    </source>
</evidence>
<dbReference type="EMBL" id="JABERL010000051">
    <property type="protein sequence ID" value="NNH78724.1"/>
    <property type="molecule type" value="Genomic_DNA"/>
</dbReference>
<gene>
    <name evidence="1" type="ORF">HLH17_13905</name>
</gene>
<proteinExistence type="predicted"/>
<protein>
    <submittedName>
        <fullName evidence="1">Uncharacterized protein</fullName>
    </submittedName>
</protein>
<evidence type="ECO:0000313" key="1">
    <source>
        <dbReference type="EMBL" id="NNH78724.1"/>
    </source>
</evidence>
<dbReference type="Proteomes" id="UP000569202">
    <property type="component" value="Unassembled WGS sequence"/>
</dbReference>
<organism evidence="1 2">
    <name type="scientific">Acinetobacter terrae</name>
    <dbReference type="NCBI Taxonomy" id="2731247"/>
    <lineage>
        <taxon>Bacteria</taxon>
        <taxon>Pseudomonadati</taxon>
        <taxon>Pseudomonadota</taxon>
        <taxon>Gammaproteobacteria</taxon>
        <taxon>Moraxellales</taxon>
        <taxon>Moraxellaceae</taxon>
        <taxon>Acinetobacter</taxon>
        <taxon>Acinetobacter Taxon 24</taxon>
    </lineage>
</organism>
<reference evidence="1 2" key="1">
    <citation type="submission" date="2020-04" db="EMBL/GenBank/DDBJ databases">
        <title>Acinetobacter Taxon 24.</title>
        <authorList>
            <person name="Nemec A."/>
            <person name="Radolfova-Krizova L."/>
            <person name="Higgins P.G."/>
            <person name="Spanelova P."/>
        </authorList>
    </citation>
    <scope>NUCLEOTIDE SEQUENCE [LARGE SCALE GENOMIC DNA]</scope>
    <source>
        <strain evidence="1 2">ANC 5380</strain>
    </source>
</reference>
<name>A0A7Y2WBX5_9GAMM</name>
<sequence>MSLSSILKSSWPKCKEFKEIVKTIAPQKLDFKTYSGVPAFSKYDVICENILSNSYDASLVGTAFDYLAKLICANHTNTKFRAEDFERSEINSFLAESKNKSILTLYKKTQDHLDFLLATPSDHFHIDQDLINEIILISKLENLWKSGVLSLARKKDILGPSDPTVYNDINALAKCFYDVLIRYNIIQPESLITYMPNYSRNVYIALGGIDADICIDGTLFDFKSTKNHGFMIKDSLQITSYYVFYLIDLIMSNPEKPKTNMRRHKIERIALYKSRFGQIEYFDVNNISERDLKYVITELNKILKLNIPEQRIQDFSID</sequence>
<dbReference type="RefSeq" id="WP_171540987.1">
    <property type="nucleotide sequence ID" value="NZ_JABERL010000051.1"/>
</dbReference>